<dbReference type="Proteomes" id="UP001500604">
    <property type="component" value="Unassembled WGS sequence"/>
</dbReference>
<gene>
    <name evidence="1" type="ORF">GCM10023116_30520</name>
</gene>
<dbReference type="RefSeq" id="WP_345197010.1">
    <property type="nucleotide sequence ID" value="NZ_BAABFL010000419.1"/>
</dbReference>
<organism evidence="1 2">
    <name type="scientific">Kistimonas scapharcae</name>
    <dbReference type="NCBI Taxonomy" id="1036133"/>
    <lineage>
        <taxon>Bacteria</taxon>
        <taxon>Pseudomonadati</taxon>
        <taxon>Pseudomonadota</taxon>
        <taxon>Gammaproteobacteria</taxon>
        <taxon>Oceanospirillales</taxon>
        <taxon>Endozoicomonadaceae</taxon>
        <taxon>Kistimonas</taxon>
    </lineage>
</organism>
<reference evidence="2" key="1">
    <citation type="journal article" date="2019" name="Int. J. Syst. Evol. Microbiol.">
        <title>The Global Catalogue of Microorganisms (GCM) 10K type strain sequencing project: providing services to taxonomists for standard genome sequencing and annotation.</title>
        <authorList>
            <consortium name="The Broad Institute Genomics Platform"/>
            <consortium name="The Broad Institute Genome Sequencing Center for Infectious Disease"/>
            <person name="Wu L."/>
            <person name="Ma J."/>
        </authorList>
    </citation>
    <scope>NUCLEOTIDE SEQUENCE [LARGE SCALE GENOMIC DNA]</scope>
    <source>
        <strain evidence="2">JCM 17805</strain>
    </source>
</reference>
<name>A0ABP8V439_9GAMM</name>
<sequence length="120" mass="13135">MEKPGPSMMLGSLLTIFFFLLVVPVALARQKEGNLGPISSGSFAIILSIMPTIRHFQPIIEDVVGQETTCFSSYGLPVIAKTESDYCPHANFTVERDGEVCITTNHSDVEHLDSIIIEPI</sequence>
<proteinExistence type="predicted"/>
<evidence type="ECO:0000313" key="1">
    <source>
        <dbReference type="EMBL" id="GAA4650769.1"/>
    </source>
</evidence>
<keyword evidence="2" id="KW-1185">Reference proteome</keyword>
<accession>A0ABP8V439</accession>
<protein>
    <submittedName>
        <fullName evidence="1">Uncharacterized protein</fullName>
    </submittedName>
</protein>
<evidence type="ECO:0000313" key="2">
    <source>
        <dbReference type="Proteomes" id="UP001500604"/>
    </source>
</evidence>
<dbReference type="EMBL" id="BAABFL010000419">
    <property type="protein sequence ID" value="GAA4650769.1"/>
    <property type="molecule type" value="Genomic_DNA"/>
</dbReference>
<comment type="caution">
    <text evidence="1">The sequence shown here is derived from an EMBL/GenBank/DDBJ whole genome shotgun (WGS) entry which is preliminary data.</text>
</comment>